<protein>
    <submittedName>
        <fullName evidence="2">Uncharacterized protein</fullName>
    </submittedName>
</protein>
<dbReference type="EMBL" id="HAED01008844">
    <property type="protein sequence ID" value="SBQ95056.1"/>
    <property type="molecule type" value="Transcribed_RNA"/>
</dbReference>
<feature type="non-terminal residue" evidence="2">
    <location>
        <position position="1"/>
    </location>
</feature>
<dbReference type="AlphaFoldDB" id="A0A1A8ICP3"/>
<proteinExistence type="predicted"/>
<evidence type="ECO:0000313" key="2">
    <source>
        <dbReference type="EMBL" id="SBQ95056.1"/>
    </source>
</evidence>
<name>A0A1A8ICP3_NOTKU</name>
<reference evidence="2" key="1">
    <citation type="submission" date="2016-05" db="EMBL/GenBank/DDBJ databases">
        <authorList>
            <person name="Lavstsen T."/>
            <person name="Jespersen J.S."/>
        </authorList>
    </citation>
    <scope>NUCLEOTIDE SEQUENCE</scope>
    <source>
        <tissue evidence="2">Brain</tissue>
    </source>
</reference>
<organism evidence="2">
    <name type="scientific">Nothobranchius kuhntae</name>
    <name type="common">Beira killifish</name>
    <dbReference type="NCBI Taxonomy" id="321403"/>
    <lineage>
        <taxon>Eukaryota</taxon>
        <taxon>Metazoa</taxon>
        <taxon>Chordata</taxon>
        <taxon>Craniata</taxon>
        <taxon>Vertebrata</taxon>
        <taxon>Euteleostomi</taxon>
        <taxon>Actinopterygii</taxon>
        <taxon>Neopterygii</taxon>
        <taxon>Teleostei</taxon>
        <taxon>Neoteleostei</taxon>
        <taxon>Acanthomorphata</taxon>
        <taxon>Ovalentaria</taxon>
        <taxon>Atherinomorphae</taxon>
        <taxon>Cyprinodontiformes</taxon>
        <taxon>Nothobranchiidae</taxon>
        <taxon>Nothobranchius</taxon>
    </lineage>
</organism>
<accession>A0A1A8ICP3</accession>
<reference evidence="2" key="2">
    <citation type="submission" date="2016-06" db="EMBL/GenBank/DDBJ databases">
        <title>The genome of a short-lived fish provides insights into sex chromosome evolution and the genetic control of aging.</title>
        <authorList>
            <person name="Reichwald K."/>
            <person name="Felder M."/>
            <person name="Petzold A."/>
            <person name="Koch P."/>
            <person name="Groth M."/>
            <person name="Platzer M."/>
        </authorList>
    </citation>
    <scope>NUCLEOTIDE SEQUENCE</scope>
    <source>
        <tissue evidence="2">Brain</tissue>
    </source>
</reference>
<gene>
    <name evidence="2" type="primary">Nfu_g_1_020649</name>
</gene>
<sequence length="60" mass="6658">EGLQRQLTGTGSPSGTWLGWSPRQKPGHGRSSVRPWSKTSVWLRGNSVTNYLHICDLPRA</sequence>
<feature type="compositionally biased region" description="Polar residues" evidence="1">
    <location>
        <begin position="1"/>
        <end position="15"/>
    </location>
</feature>
<evidence type="ECO:0000256" key="1">
    <source>
        <dbReference type="SAM" id="MobiDB-lite"/>
    </source>
</evidence>
<feature type="region of interest" description="Disordered" evidence="1">
    <location>
        <begin position="1"/>
        <end position="35"/>
    </location>
</feature>